<evidence type="ECO:0000313" key="2">
    <source>
        <dbReference type="Proteomes" id="UP001189429"/>
    </source>
</evidence>
<evidence type="ECO:0008006" key="3">
    <source>
        <dbReference type="Google" id="ProtNLM"/>
    </source>
</evidence>
<dbReference type="Proteomes" id="UP001189429">
    <property type="component" value="Unassembled WGS sequence"/>
</dbReference>
<protein>
    <recommendedName>
        <fullName evidence="3">Secreted protein</fullName>
    </recommendedName>
</protein>
<evidence type="ECO:0000313" key="1">
    <source>
        <dbReference type="EMBL" id="CAK0805243.1"/>
    </source>
</evidence>
<gene>
    <name evidence="1" type="ORF">PCOR1329_LOCUS11821</name>
</gene>
<reference evidence="1" key="1">
    <citation type="submission" date="2023-10" db="EMBL/GenBank/DDBJ databases">
        <authorList>
            <person name="Chen Y."/>
            <person name="Shah S."/>
            <person name="Dougan E. K."/>
            <person name="Thang M."/>
            <person name="Chan C."/>
        </authorList>
    </citation>
    <scope>NUCLEOTIDE SEQUENCE [LARGE SCALE GENOMIC DNA]</scope>
</reference>
<organism evidence="1 2">
    <name type="scientific">Prorocentrum cordatum</name>
    <dbReference type="NCBI Taxonomy" id="2364126"/>
    <lineage>
        <taxon>Eukaryota</taxon>
        <taxon>Sar</taxon>
        <taxon>Alveolata</taxon>
        <taxon>Dinophyceae</taxon>
        <taxon>Prorocentrales</taxon>
        <taxon>Prorocentraceae</taxon>
        <taxon>Prorocentrum</taxon>
    </lineage>
</organism>
<sequence length="111" mass="11785">MFVACLSPRAPSPPLGLLPAGLWCWAFAWKGQRAPRSSLLLAALLASKGQARLTPALFGAPVGPPRWPVRPSLVSTHFPPVRAPRAIFQRGGVSVQLALSAAVPPLPFFRA</sequence>
<accession>A0ABN9QJH1</accession>
<keyword evidence="2" id="KW-1185">Reference proteome</keyword>
<proteinExistence type="predicted"/>
<comment type="caution">
    <text evidence="1">The sequence shown here is derived from an EMBL/GenBank/DDBJ whole genome shotgun (WGS) entry which is preliminary data.</text>
</comment>
<name>A0ABN9QJH1_9DINO</name>
<dbReference type="EMBL" id="CAUYUJ010003416">
    <property type="protein sequence ID" value="CAK0805243.1"/>
    <property type="molecule type" value="Genomic_DNA"/>
</dbReference>